<evidence type="ECO:0000256" key="2">
    <source>
        <dbReference type="ARBA" id="ARBA00022803"/>
    </source>
</evidence>
<keyword evidence="7" id="KW-1185">Reference proteome</keyword>
<keyword evidence="2 3" id="KW-0802">TPR repeat</keyword>
<organism evidence="6 7">
    <name type="scientific">Halopseudomonas yangmingensis</name>
    <dbReference type="NCBI Taxonomy" id="1720063"/>
    <lineage>
        <taxon>Bacteria</taxon>
        <taxon>Pseudomonadati</taxon>
        <taxon>Pseudomonadota</taxon>
        <taxon>Gammaproteobacteria</taxon>
        <taxon>Pseudomonadales</taxon>
        <taxon>Pseudomonadaceae</taxon>
        <taxon>Halopseudomonas</taxon>
    </lineage>
</organism>
<feature type="signal peptide" evidence="5">
    <location>
        <begin position="1"/>
        <end position="23"/>
    </location>
</feature>
<dbReference type="PANTHER" id="PTHR44943">
    <property type="entry name" value="CELLULOSE SYNTHASE OPERON PROTEIN C"/>
    <property type="match status" value="1"/>
</dbReference>
<feature type="region of interest" description="Disordered" evidence="4">
    <location>
        <begin position="27"/>
        <end position="47"/>
    </location>
</feature>
<reference evidence="7" key="1">
    <citation type="submission" date="2016-10" db="EMBL/GenBank/DDBJ databases">
        <authorList>
            <person name="Varghese N."/>
            <person name="Submissions S."/>
        </authorList>
    </citation>
    <scope>NUCLEOTIDE SEQUENCE [LARGE SCALE GENOMIC DNA]</scope>
    <source>
        <strain evidence="7">DSM 24213</strain>
    </source>
</reference>
<dbReference type="Pfam" id="PF13432">
    <property type="entry name" value="TPR_16"/>
    <property type="match status" value="2"/>
</dbReference>
<dbReference type="Gene3D" id="1.25.40.10">
    <property type="entry name" value="Tetratricopeptide repeat domain"/>
    <property type="match status" value="3"/>
</dbReference>
<dbReference type="EMBL" id="FOUI01000002">
    <property type="protein sequence ID" value="SFM21724.1"/>
    <property type="molecule type" value="Genomic_DNA"/>
</dbReference>
<evidence type="ECO:0000313" key="6">
    <source>
        <dbReference type="EMBL" id="SFM21724.1"/>
    </source>
</evidence>
<dbReference type="PANTHER" id="PTHR44943:SF8">
    <property type="entry name" value="TPR REPEAT-CONTAINING PROTEIN MJ0263"/>
    <property type="match status" value="1"/>
</dbReference>
<sequence length="577" mass="63528">MKAALSLLALSIASLLLSGCAGSLQPDSQAVSQPPATPIASEPDTQPPVVYGQFSKDTLFSLLSAEIAGQRNHFDLALRNYLVEARKTRDPGVIERALRVAEYLDAQSQALEMAVLWQQRQPDNPEALRAAALHLARAGELQQSMAMMQRVLEARGETNFDFLALAATDADATTRATLLTATEKLLGNNPENPQLVFAKALLMQQQERSEEALAWLQEQPQQALSTPSLLLQTRLLGSLGRSNEAIPALQRGVVQHPDDQRLRLLLARLLVSSGQHSEAAEQFAILAAANPDDSDLQLSLGLVMLEAGEPARAAEHLGQVLDSQPDNDTAAYHLGLAQQQLGLDEEALMTWLGIASGPEYLGSRLQISQMLSAAGQPERLDEIFELERHANPGLHVELFLLQLEALQQQHPEQAMAVANRALQQLPGDSRLLYSRAMLHEQQDNLSGLEADLRRILADDPQNAMAMNALGYTLADRNLRLEEALELIEQALALAPEDPAIIDSLGWVHFRLGNLELAEELLRRAYAAFPDQEVAAHLGEVLWMLGKRREAREVWDAALRNDPDSPQVRETRQRLEQR</sequence>
<dbReference type="Pfam" id="PF14559">
    <property type="entry name" value="TPR_19"/>
    <property type="match status" value="1"/>
</dbReference>
<evidence type="ECO:0000256" key="1">
    <source>
        <dbReference type="ARBA" id="ARBA00022737"/>
    </source>
</evidence>
<evidence type="ECO:0000256" key="5">
    <source>
        <dbReference type="SAM" id="SignalP"/>
    </source>
</evidence>
<dbReference type="SMART" id="SM00028">
    <property type="entry name" value="TPR"/>
    <property type="match status" value="7"/>
</dbReference>
<dbReference type="STRING" id="1720063.SAMN05216217_10268"/>
<feature type="repeat" description="TPR" evidence="3">
    <location>
        <begin position="531"/>
        <end position="564"/>
    </location>
</feature>
<protein>
    <submittedName>
        <fullName evidence="6">Tetratricopeptide repeat-containing protein</fullName>
    </submittedName>
</protein>
<accession>A0A1I4P1K7</accession>
<proteinExistence type="predicted"/>
<evidence type="ECO:0000256" key="4">
    <source>
        <dbReference type="SAM" id="MobiDB-lite"/>
    </source>
</evidence>
<keyword evidence="1" id="KW-0677">Repeat</keyword>
<dbReference type="InterPro" id="IPR051685">
    <property type="entry name" value="Ycf3/AcsC/BcsC/TPR_MFPF"/>
</dbReference>
<dbReference type="RefSeq" id="WP_093472333.1">
    <property type="nucleotide sequence ID" value="NZ_FOUI01000002.1"/>
</dbReference>
<dbReference type="SUPFAM" id="SSF48452">
    <property type="entry name" value="TPR-like"/>
    <property type="match status" value="2"/>
</dbReference>
<gene>
    <name evidence="6" type="ORF">SAMN05216217_10268</name>
</gene>
<evidence type="ECO:0000256" key="3">
    <source>
        <dbReference type="PROSITE-ProRule" id="PRU00339"/>
    </source>
</evidence>
<dbReference type="AlphaFoldDB" id="A0A1I4P1K7"/>
<dbReference type="OrthoDB" id="9766710at2"/>
<feature type="repeat" description="TPR" evidence="3">
    <location>
        <begin position="294"/>
        <end position="327"/>
    </location>
</feature>
<dbReference type="PROSITE" id="PS51257">
    <property type="entry name" value="PROKAR_LIPOPROTEIN"/>
    <property type="match status" value="1"/>
</dbReference>
<dbReference type="InterPro" id="IPR019734">
    <property type="entry name" value="TPR_rpt"/>
</dbReference>
<dbReference type="Proteomes" id="UP000243629">
    <property type="component" value="Unassembled WGS sequence"/>
</dbReference>
<evidence type="ECO:0000313" key="7">
    <source>
        <dbReference type="Proteomes" id="UP000243629"/>
    </source>
</evidence>
<dbReference type="InterPro" id="IPR011990">
    <property type="entry name" value="TPR-like_helical_dom_sf"/>
</dbReference>
<feature type="chain" id="PRO_5017400761" evidence="5">
    <location>
        <begin position="24"/>
        <end position="577"/>
    </location>
</feature>
<name>A0A1I4P1K7_9GAMM</name>
<dbReference type="PROSITE" id="PS50005">
    <property type="entry name" value="TPR"/>
    <property type="match status" value="2"/>
</dbReference>
<keyword evidence="5" id="KW-0732">Signal</keyword>